<sequence>MFFSNNKEVTIDPHMHHKRETLLPELHQEASMVNANLKEQRLCIKISVKKGHTLKKAVEDCRTTYGEACGSYYFIRHWFKRFELGRNSVDENELRGQRFGEREEVVEAVHKALKDLYGNGNATGLSRLAFPM</sequence>
<gene>
    <name evidence="1" type="ORF">OFUS_LOCUS26902</name>
</gene>
<accession>A0A8J1XLL6</accession>
<evidence type="ECO:0000313" key="1">
    <source>
        <dbReference type="EMBL" id="CAH1803295.1"/>
    </source>
</evidence>
<dbReference type="AlphaFoldDB" id="A0A8J1XLL6"/>
<evidence type="ECO:0000313" key="2">
    <source>
        <dbReference type="Proteomes" id="UP000749559"/>
    </source>
</evidence>
<comment type="caution">
    <text evidence="1">The sequence shown here is derived from an EMBL/GenBank/DDBJ whole genome shotgun (WGS) entry which is preliminary data.</text>
</comment>
<organism evidence="1 2">
    <name type="scientific">Owenia fusiformis</name>
    <name type="common">Polychaete worm</name>
    <dbReference type="NCBI Taxonomy" id="6347"/>
    <lineage>
        <taxon>Eukaryota</taxon>
        <taxon>Metazoa</taxon>
        <taxon>Spiralia</taxon>
        <taxon>Lophotrochozoa</taxon>
        <taxon>Annelida</taxon>
        <taxon>Polychaeta</taxon>
        <taxon>Sedentaria</taxon>
        <taxon>Canalipalpata</taxon>
        <taxon>Sabellida</taxon>
        <taxon>Oweniida</taxon>
        <taxon>Oweniidae</taxon>
        <taxon>Owenia</taxon>
    </lineage>
</organism>
<reference evidence="1" key="1">
    <citation type="submission" date="2022-03" db="EMBL/GenBank/DDBJ databases">
        <authorList>
            <person name="Martin C."/>
        </authorList>
    </citation>
    <scope>NUCLEOTIDE SEQUENCE</scope>
</reference>
<dbReference type="EMBL" id="CAIIXF020000457">
    <property type="protein sequence ID" value="CAH1803295.1"/>
    <property type="molecule type" value="Genomic_DNA"/>
</dbReference>
<proteinExistence type="predicted"/>
<dbReference type="OrthoDB" id="6594069at2759"/>
<dbReference type="Proteomes" id="UP000749559">
    <property type="component" value="Unassembled WGS sequence"/>
</dbReference>
<protein>
    <submittedName>
        <fullName evidence="1">Uncharacterized protein</fullName>
    </submittedName>
</protein>
<keyword evidence="2" id="KW-1185">Reference proteome</keyword>
<dbReference type="Gene3D" id="1.10.10.1450">
    <property type="match status" value="1"/>
</dbReference>
<name>A0A8J1XLL6_OWEFU</name>